<dbReference type="GO" id="GO:0016618">
    <property type="term" value="F:hydroxypyruvate reductase [NAD(P)H] activity"/>
    <property type="evidence" value="ECO:0007669"/>
    <property type="project" value="TreeGrafter"/>
</dbReference>
<feature type="domain" description="D-isomer specific 2-hydroxyacid dehydrogenase catalytic" evidence="4">
    <location>
        <begin position="70"/>
        <end position="370"/>
    </location>
</feature>
<evidence type="ECO:0000313" key="6">
    <source>
        <dbReference type="EMBL" id="KXJ91938.1"/>
    </source>
</evidence>
<feature type="domain" description="D-isomer specific 2-hydroxyacid dehydrogenase NAD-binding" evidence="5">
    <location>
        <begin position="129"/>
        <end position="339"/>
    </location>
</feature>
<name>A0A136J3X5_9PEZI</name>
<evidence type="ECO:0000259" key="4">
    <source>
        <dbReference type="Pfam" id="PF00389"/>
    </source>
</evidence>
<dbReference type="InterPro" id="IPR029752">
    <property type="entry name" value="D-isomer_DH_CS1"/>
</dbReference>
<organism evidence="6 7">
    <name type="scientific">Microdochium bolleyi</name>
    <dbReference type="NCBI Taxonomy" id="196109"/>
    <lineage>
        <taxon>Eukaryota</taxon>
        <taxon>Fungi</taxon>
        <taxon>Dikarya</taxon>
        <taxon>Ascomycota</taxon>
        <taxon>Pezizomycotina</taxon>
        <taxon>Sordariomycetes</taxon>
        <taxon>Xylariomycetidae</taxon>
        <taxon>Xylariales</taxon>
        <taxon>Microdochiaceae</taxon>
        <taxon>Microdochium</taxon>
    </lineage>
</organism>
<dbReference type="FunCoup" id="A0A136J3X5">
    <property type="interactions" value="455"/>
</dbReference>
<evidence type="ECO:0008006" key="8">
    <source>
        <dbReference type="Google" id="ProtNLM"/>
    </source>
</evidence>
<dbReference type="EMBL" id="KQ964249">
    <property type="protein sequence ID" value="KXJ91938.1"/>
    <property type="molecule type" value="Genomic_DNA"/>
</dbReference>
<dbReference type="Pfam" id="PF02826">
    <property type="entry name" value="2-Hacid_dh_C"/>
    <property type="match status" value="1"/>
</dbReference>
<dbReference type="OrthoDB" id="9991913at2759"/>
<evidence type="ECO:0000256" key="2">
    <source>
        <dbReference type="ARBA" id="ARBA00023002"/>
    </source>
</evidence>
<dbReference type="InterPro" id="IPR050223">
    <property type="entry name" value="D-isomer_2-hydroxyacid_DH"/>
</dbReference>
<dbReference type="PROSITE" id="PS00671">
    <property type="entry name" value="D_2_HYDROXYACID_DH_3"/>
    <property type="match status" value="1"/>
</dbReference>
<evidence type="ECO:0000256" key="1">
    <source>
        <dbReference type="ARBA" id="ARBA00005854"/>
    </source>
</evidence>
<dbReference type="InterPro" id="IPR029753">
    <property type="entry name" value="D-isomer_DH_CS"/>
</dbReference>
<protein>
    <recommendedName>
        <fullName evidence="8">D-isomer specific 2-hydroxyacid dehydrogenase</fullName>
    </recommendedName>
</protein>
<evidence type="ECO:0000256" key="3">
    <source>
        <dbReference type="RuleBase" id="RU003719"/>
    </source>
</evidence>
<dbReference type="Gene3D" id="3.40.50.720">
    <property type="entry name" value="NAD(P)-binding Rossmann-like Domain"/>
    <property type="match status" value="2"/>
</dbReference>
<dbReference type="InterPro" id="IPR006140">
    <property type="entry name" value="D-isomer_DH_NAD-bd"/>
</dbReference>
<dbReference type="InterPro" id="IPR036291">
    <property type="entry name" value="NAD(P)-bd_dom_sf"/>
</dbReference>
<dbReference type="PANTHER" id="PTHR10996">
    <property type="entry name" value="2-HYDROXYACID DEHYDROGENASE-RELATED"/>
    <property type="match status" value="1"/>
</dbReference>
<dbReference type="GO" id="GO:0051287">
    <property type="term" value="F:NAD binding"/>
    <property type="evidence" value="ECO:0007669"/>
    <property type="project" value="InterPro"/>
</dbReference>
<reference evidence="7" key="1">
    <citation type="submission" date="2016-02" db="EMBL/GenBank/DDBJ databases">
        <title>Draft genome sequence of Microdochium bolleyi, a fungal endophyte of beachgrass.</title>
        <authorList>
            <consortium name="DOE Joint Genome Institute"/>
            <person name="David A.S."/>
            <person name="May G."/>
            <person name="Haridas S."/>
            <person name="Lim J."/>
            <person name="Wang M."/>
            <person name="Labutti K."/>
            <person name="Lipzen A."/>
            <person name="Barry K."/>
            <person name="Grigoriev I.V."/>
        </authorList>
    </citation>
    <scope>NUCLEOTIDE SEQUENCE [LARGE SCALE GENOMIC DNA]</scope>
    <source>
        <strain evidence="7">J235TASD1</strain>
    </source>
</reference>
<keyword evidence="2 3" id="KW-0560">Oxidoreductase</keyword>
<dbReference type="InParanoid" id="A0A136J3X5"/>
<dbReference type="CDD" id="cd12168">
    <property type="entry name" value="Mand_dh_like"/>
    <property type="match status" value="1"/>
</dbReference>
<accession>A0A136J3X5</accession>
<dbReference type="Pfam" id="PF00389">
    <property type="entry name" value="2-Hacid_dh"/>
    <property type="match status" value="1"/>
</dbReference>
<dbReference type="Proteomes" id="UP000070501">
    <property type="component" value="Unassembled WGS sequence"/>
</dbReference>
<dbReference type="AlphaFoldDB" id="A0A136J3X5"/>
<dbReference type="SUPFAM" id="SSF51735">
    <property type="entry name" value="NAD(P)-binding Rossmann-fold domains"/>
    <property type="match status" value="1"/>
</dbReference>
<proteinExistence type="inferred from homology"/>
<dbReference type="PANTHER" id="PTHR10996:SF257">
    <property type="entry name" value="GLYOXYLATE REDUCTASE 1"/>
    <property type="match status" value="1"/>
</dbReference>
<comment type="similarity">
    <text evidence="1 3">Belongs to the D-isomer specific 2-hydroxyacid dehydrogenase family.</text>
</comment>
<dbReference type="InterPro" id="IPR006139">
    <property type="entry name" value="D-isomer_2_OHA_DH_cat_dom"/>
</dbReference>
<sequence length="383" mass="40487">MSSPAPSKPTVLLIGDMRQASAHWEALAAKYTLLTYHTPTNTRAEFLARLRSDAAWQSVVGCYRSNHSTAVTGPFDAELVAALPPSWRYVAHLGAGYDNIDVAACTARRLAVSNTPGAVDDATADTGMFLMLGALRAAGPAIAAVKAGVWRGGDTTRAGAPHMPAPHLSRVAKGHDPKGKTLGILGMGGIGRAMARRAVAFGMEVVYHNRNRVGERLEFLGTSPAAGDGDGDGNGSGKEHRARYVTFDELLATSDVLSLNLALNESTRHIISAAQLARLKPGAVIVNTARGGLIDEARLVEALESGQVSAVGLDVFENEPHVHPGLLANDRAFLLPHIGTSTWETEKEMEILTLRNLESAVDTGRLLTLVGEQKGLAWAEGKA</sequence>
<dbReference type="GO" id="GO:0005829">
    <property type="term" value="C:cytosol"/>
    <property type="evidence" value="ECO:0007669"/>
    <property type="project" value="TreeGrafter"/>
</dbReference>
<dbReference type="PROSITE" id="PS00065">
    <property type="entry name" value="D_2_HYDROXYACID_DH_1"/>
    <property type="match status" value="1"/>
</dbReference>
<keyword evidence="7" id="KW-1185">Reference proteome</keyword>
<evidence type="ECO:0000259" key="5">
    <source>
        <dbReference type="Pfam" id="PF02826"/>
    </source>
</evidence>
<dbReference type="SUPFAM" id="SSF52283">
    <property type="entry name" value="Formate/glycerate dehydrogenase catalytic domain-like"/>
    <property type="match status" value="1"/>
</dbReference>
<dbReference type="GO" id="GO:0030267">
    <property type="term" value="F:glyoxylate reductase (NADPH) activity"/>
    <property type="evidence" value="ECO:0007669"/>
    <property type="project" value="TreeGrafter"/>
</dbReference>
<evidence type="ECO:0000313" key="7">
    <source>
        <dbReference type="Proteomes" id="UP000070501"/>
    </source>
</evidence>
<dbReference type="STRING" id="196109.A0A136J3X5"/>
<gene>
    <name evidence="6" type="ORF">Micbo1qcDRAFT_161993</name>
</gene>